<feature type="transmembrane region" description="Helical" evidence="2">
    <location>
        <begin position="107"/>
        <end position="132"/>
    </location>
</feature>
<dbReference type="EMBL" id="OA883608">
    <property type="protein sequence ID" value="CAD7279287.1"/>
    <property type="molecule type" value="Genomic_DNA"/>
</dbReference>
<feature type="compositionally biased region" description="Acidic residues" evidence="1">
    <location>
        <begin position="29"/>
        <end position="52"/>
    </location>
</feature>
<reference evidence="4" key="1">
    <citation type="submission" date="2020-11" db="EMBL/GenBank/DDBJ databases">
        <authorList>
            <person name="Tran Van P."/>
        </authorList>
    </citation>
    <scope>NUCLEOTIDE SEQUENCE</scope>
</reference>
<feature type="transmembrane region" description="Helical" evidence="2">
    <location>
        <begin position="292"/>
        <end position="311"/>
    </location>
</feature>
<feature type="transmembrane region" description="Helical" evidence="2">
    <location>
        <begin position="205"/>
        <end position="226"/>
    </location>
</feature>
<dbReference type="InterPro" id="IPR055120">
    <property type="entry name" value="Chs-1/2_IV_N"/>
</dbReference>
<evidence type="ECO:0000313" key="5">
    <source>
        <dbReference type="Proteomes" id="UP000678499"/>
    </source>
</evidence>
<feature type="region of interest" description="Disordered" evidence="1">
    <location>
        <begin position="21"/>
        <end position="71"/>
    </location>
</feature>
<sequence>MPIVDSGMPIRGIYRRGVIDTGKQRVDVSDDDEEDYHNNDDDDDDDDDEDELSPASRPHEGIYGDSSPQSIGDTRKWDVFRNMPPETNSGSTANQKCLDITVKCLKIFAYFVTFGVVLVCGMITKGTVLFMTSQIKPRRKLKYCNKDPLLDRSKEYEVDIPDLERVAWIWCLFFAFVLPEFGTWFRSTRICVFKSWEKPRLFDFLITFAFETLHTAGLALLIFVVLPELDVVKAAMLTNWALSRHLGKDQKRGMGTITKISIDVLAIVAQATGFVVWPWVENNRTGADPAKVWIVPIAVMLTSFGWWENYVNKKSTFTSLVSLSSSTMESGCKTPFPGLYIGTLGGQGQHQSADTVLCICA</sequence>
<feature type="transmembrane region" description="Helical" evidence="2">
    <location>
        <begin position="260"/>
        <end position="280"/>
    </location>
</feature>
<evidence type="ECO:0000256" key="1">
    <source>
        <dbReference type="SAM" id="MobiDB-lite"/>
    </source>
</evidence>
<keyword evidence="2" id="KW-0472">Membrane</keyword>
<dbReference type="AlphaFoldDB" id="A0A7R9BSS1"/>
<organism evidence="4">
    <name type="scientific">Notodromas monacha</name>
    <dbReference type="NCBI Taxonomy" id="399045"/>
    <lineage>
        <taxon>Eukaryota</taxon>
        <taxon>Metazoa</taxon>
        <taxon>Ecdysozoa</taxon>
        <taxon>Arthropoda</taxon>
        <taxon>Crustacea</taxon>
        <taxon>Oligostraca</taxon>
        <taxon>Ostracoda</taxon>
        <taxon>Podocopa</taxon>
        <taxon>Podocopida</taxon>
        <taxon>Cypridocopina</taxon>
        <taxon>Cypridoidea</taxon>
        <taxon>Cyprididae</taxon>
        <taxon>Notodromas</taxon>
    </lineage>
</organism>
<feature type="domain" description="Chitin synthase chs-1/2 N-terminal putative transporter" evidence="3">
    <location>
        <begin position="102"/>
        <end position="321"/>
    </location>
</feature>
<evidence type="ECO:0000256" key="2">
    <source>
        <dbReference type="SAM" id="Phobius"/>
    </source>
</evidence>
<keyword evidence="5" id="KW-1185">Reference proteome</keyword>
<dbReference type="Pfam" id="PF23000">
    <property type="entry name" value="ChitinSynthase_IV_N"/>
    <property type="match status" value="1"/>
</dbReference>
<evidence type="ECO:0000313" key="4">
    <source>
        <dbReference type="EMBL" id="CAD7279287.1"/>
    </source>
</evidence>
<feature type="transmembrane region" description="Helical" evidence="2">
    <location>
        <begin position="166"/>
        <end position="185"/>
    </location>
</feature>
<dbReference type="EMBL" id="CAJPEX010001571">
    <property type="protein sequence ID" value="CAG0919439.1"/>
    <property type="molecule type" value="Genomic_DNA"/>
</dbReference>
<accession>A0A7R9BSS1</accession>
<evidence type="ECO:0000259" key="3">
    <source>
        <dbReference type="Pfam" id="PF23000"/>
    </source>
</evidence>
<protein>
    <recommendedName>
        <fullName evidence="3">Chitin synthase chs-1/2 N-terminal putative transporter domain-containing protein</fullName>
    </recommendedName>
</protein>
<dbReference type="Proteomes" id="UP000678499">
    <property type="component" value="Unassembled WGS sequence"/>
</dbReference>
<keyword evidence="2" id="KW-0812">Transmembrane</keyword>
<name>A0A7R9BSS1_9CRUS</name>
<gene>
    <name evidence="4" type="ORF">NMOB1V02_LOCUS6964</name>
</gene>
<dbReference type="OrthoDB" id="370884at2759"/>
<keyword evidence="2" id="KW-1133">Transmembrane helix</keyword>
<proteinExistence type="predicted"/>